<comment type="caution">
    <text evidence="2">The sequence shown here is derived from an EMBL/GenBank/DDBJ whole genome shotgun (WGS) entry which is preliminary data.</text>
</comment>
<organism evidence="2 3">
    <name type="scientific">Scopulibacillus darangshiensis</name>
    <dbReference type="NCBI Taxonomy" id="442528"/>
    <lineage>
        <taxon>Bacteria</taxon>
        <taxon>Bacillati</taxon>
        <taxon>Bacillota</taxon>
        <taxon>Bacilli</taxon>
        <taxon>Bacillales</taxon>
        <taxon>Sporolactobacillaceae</taxon>
        <taxon>Scopulibacillus</taxon>
    </lineage>
</organism>
<dbReference type="InterPro" id="IPR009061">
    <property type="entry name" value="DNA-bd_dom_put_sf"/>
</dbReference>
<dbReference type="EMBL" id="SLXK01000073">
    <property type="protein sequence ID" value="TCP18023.1"/>
    <property type="molecule type" value="Genomic_DNA"/>
</dbReference>
<keyword evidence="1" id="KW-0175">Coiled coil</keyword>
<dbReference type="SUPFAM" id="SSF46955">
    <property type="entry name" value="Putative DNA-binding domain"/>
    <property type="match status" value="1"/>
</dbReference>
<evidence type="ECO:0000313" key="3">
    <source>
        <dbReference type="Proteomes" id="UP000295416"/>
    </source>
</evidence>
<evidence type="ECO:0000313" key="2">
    <source>
        <dbReference type="EMBL" id="TCP18023.1"/>
    </source>
</evidence>
<reference evidence="2 3" key="1">
    <citation type="submission" date="2019-03" db="EMBL/GenBank/DDBJ databases">
        <title>Genomic Encyclopedia of Type Strains, Phase IV (KMG-IV): sequencing the most valuable type-strain genomes for metagenomic binning, comparative biology and taxonomic classification.</title>
        <authorList>
            <person name="Goeker M."/>
        </authorList>
    </citation>
    <scope>NUCLEOTIDE SEQUENCE [LARGE SCALE GENOMIC DNA]</scope>
    <source>
        <strain evidence="2 3">DSM 19377</strain>
    </source>
</reference>
<protein>
    <submittedName>
        <fullName evidence="2">Uncharacterized protein</fullName>
    </submittedName>
</protein>
<feature type="coiled-coil region" evidence="1">
    <location>
        <begin position="90"/>
        <end position="117"/>
    </location>
</feature>
<accession>A0A4R2NAC6</accession>
<proteinExistence type="predicted"/>
<dbReference type="OrthoDB" id="2864608at2"/>
<keyword evidence="3" id="KW-1185">Reference proteome</keyword>
<sequence>MTKWLTVLEIEEQTHIPNATIRRYMRHHGHHLNIRKKGKAYQVAQESIEIVQKIRKLYDKGKSTEQVEEGLVSMGTPVTITVPNDDQMVTVNVGEAFQSLKNEIEDLKENHHEQMTMLLDRLDKQQQYIDQKMVERDQKLTDVLRETAAGRSNHKKGWLAKLLGK</sequence>
<dbReference type="AlphaFoldDB" id="A0A4R2NAC6"/>
<dbReference type="RefSeq" id="WP_132748621.1">
    <property type="nucleotide sequence ID" value="NZ_SLXK01000073.1"/>
</dbReference>
<dbReference type="Proteomes" id="UP000295416">
    <property type="component" value="Unassembled WGS sequence"/>
</dbReference>
<evidence type="ECO:0000256" key="1">
    <source>
        <dbReference type="SAM" id="Coils"/>
    </source>
</evidence>
<gene>
    <name evidence="2" type="ORF">EV207_1732</name>
</gene>
<name>A0A4R2NAC6_9BACL</name>
<dbReference type="Gene3D" id="1.10.1660.10">
    <property type="match status" value="1"/>
</dbReference>